<dbReference type="Gramene" id="AET1Gv20300300.18">
    <property type="protein sequence ID" value="AET1Gv20300300.18"/>
    <property type="gene ID" value="AET1Gv20300300"/>
</dbReference>
<dbReference type="Proteomes" id="UP000015105">
    <property type="component" value="Chromosome 1D"/>
</dbReference>
<accession>A0A452Y5G1</accession>
<organism evidence="1 2">
    <name type="scientific">Aegilops tauschii subsp. strangulata</name>
    <name type="common">Goatgrass</name>
    <dbReference type="NCBI Taxonomy" id="200361"/>
    <lineage>
        <taxon>Eukaryota</taxon>
        <taxon>Viridiplantae</taxon>
        <taxon>Streptophyta</taxon>
        <taxon>Embryophyta</taxon>
        <taxon>Tracheophyta</taxon>
        <taxon>Spermatophyta</taxon>
        <taxon>Magnoliopsida</taxon>
        <taxon>Liliopsida</taxon>
        <taxon>Poales</taxon>
        <taxon>Poaceae</taxon>
        <taxon>BOP clade</taxon>
        <taxon>Pooideae</taxon>
        <taxon>Triticodae</taxon>
        <taxon>Triticeae</taxon>
        <taxon>Triticinae</taxon>
        <taxon>Aegilops</taxon>
    </lineage>
</organism>
<name>A0A452Y5G1_AEGTS</name>
<sequence>MCDDPHLEDDRYFSLTLKEDYKYYTVIFARISFLTEHVSSCFVLTCNFWKKISQSD</sequence>
<keyword evidence="2" id="KW-1185">Reference proteome</keyword>
<reference evidence="1" key="3">
    <citation type="journal article" date="2017" name="Nature">
        <title>Genome sequence of the progenitor of the wheat D genome Aegilops tauschii.</title>
        <authorList>
            <person name="Luo M.C."/>
            <person name="Gu Y.Q."/>
            <person name="Puiu D."/>
            <person name="Wang H."/>
            <person name="Twardziok S.O."/>
            <person name="Deal K.R."/>
            <person name="Huo N."/>
            <person name="Zhu T."/>
            <person name="Wang L."/>
            <person name="Wang Y."/>
            <person name="McGuire P.E."/>
            <person name="Liu S."/>
            <person name="Long H."/>
            <person name="Ramasamy R.K."/>
            <person name="Rodriguez J.C."/>
            <person name="Van S.L."/>
            <person name="Yuan L."/>
            <person name="Wang Z."/>
            <person name="Xia Z."/>
            <person name="Xiao L."/>
            <person name="Anderson O.D."/>
            <person name="Ouyang S."/>
            <person name="Liang Y."/>
            <person name="Zimin A.V."/>
            <person name="Pertea G."/>
            <person name="Qi P."/>
            <person name="Bennetzen J.L."/>
            <person name="Dai X."/>
            <person name="Dawson M.W."/>
            <person name="Muller H.G."/>
            <person name="Kugler K."/>
            <person name="Rivarola-Duarte L."/>
            <person name="Spannagl M."/>
            <person name="Mayer K.F.X."/>
            <person name="Lu F.H."/>
            <person name="Bevan M.W."/>
            <person name="Leroy P."/>
            <person name="Li P."/>
            <person name="You F.M."/>
            <person name="Sun Q."/>
            <person name="Liu Z."/>
            <person name="Lyons E."/>
            <person name="Wicker T."/>
            <person name="Salzberg S.L."/>
            <person name="Devos K.M."/>
            <person name="Dvorak J."/>
        </authorList>
    </citation>
    <scope>NUCLEOTIDE SEQUENCE [LARGE SCALE GENOMIC DNA]</scope>
    <source>
        <strain evidence="1">cv. AL8/78</strain>
    </source>
</reference>
<reference evidence="2" key="1">
    <citation type="journal article" date="2014" name="Science">
        <title>Ancient hybridizations among the ancestral genomes of bread wheat.</title>
        <authorList>
            <consortium name="International Wheat Genome Sequencing Consortium,"/>
            <person name="Marcussen T."/>
            <person name="Sandve S.R."/>
            <person name="Heier L."/>
            <person name="Spannagl M."/>
            <person name="Pfeifer M."/>
            <person name="Jakobsen K.S."/>
            <person name="Wulff B.B."/>
            <person name="Steuernagel B."/>
            <person name="Mayer K.F."/>
            <person name="Olsen O.A."/>
        </authorList>
    </citation>
    <scope>NUCLEOTIDE SEQUENCE [LARGE SCALE GENOMIC DNA]</scope>
    <source>
        <strain evidence="2">cv. AL8/78</strain>
    </source>
</reference>
<reference evidence="2" key="2">
    <citation type="journal article" date="2017" name="Nat. Plants">
        <title>The Aegilops tauschii genome reveals multiple impacts of transposons.</title>
        <authorList>
            <person name="Zhao G."/>
            <person name="Zou C."/>
            <person name="Li K."/>
            <person name="Wang K."/>
            <person name="Li T."/>
            <person name="Gao L."/>
            <person name="Zhang X."/>
            <person name="Wang H."/>
            <person name="Yang Z."/>
            <person name="Liu X."/>
            <person name="Jiang W."/>
            <person name="Mao L."/>
            <person name="Kong X."/>
            <person name="Jiao Y."/>
            <person name="Jia J."/>
        </authorList>
    </citation>
    <scope>NUCLEOTIDE SEQUENCE [LARGE SCALE GENOMIC DNA]</scope>
    <source>
        <strain evidence="2">cv. AL8/78</strain>
    </source>
</reference>
<evidence type="ECO:0000313" key="2">
    <source>
        <dbReference type="Proteomes" id="UP000015105"/>
    </source>
</evidence>
<proteinExistence type="predicted"/>
<reference evidence="1" key="5">
    <citation type="journal article" date="2021" name="G3 (Bethesda)">
        <title>Aegilops tauschii genome assembly Aet v5.0 features greater sequence contiguity and improved annotation.</title>
        <authorList>
            <person name="Wang L."/>
            <person name="Zhu T."/>
            <person name="Rodriguez J.C."/>
            <person name="Deal K.R."/>
            <person name="Dubcovsky J."/>
            <person name="McGuire P.E."/>
            <person name="Lux T."/>
            <person name="Spannagl M."/>
            <person name="Mayer K.F.X."/>
            <person name="Baldrich P."/>
            <person name="Meyers B.C."/>
            <person name="Huo N."/>
            <person name="Gu Y.Q."/>
            <person name="Zhou H."/>
            <person name="Devos K.M."/>
            <person name="Bennetzen J.L."/>
            <person name="Unver T."/>
            <person name="Budak H."/>
            <person name="Gulick P.J."/>
            <person name="Galiba G."/>
            <person name="Kalapos B."/>
            <person name="Nelson D.R."/>
            <person name="Li P."/>
            <person name="You F.M."/>
            <person name="Luo M.C."/>
            <person name="Dvorak J."/>
        </authorList>
    </citation>
    <scope>NUCLEOTIDE SEQUENCE [LARGE SCALE GENOMIC DNA]</scope>
    <source>
        <strain evidence="1">cv. AL8/78</strain>
    </source>
</reference>
<reference evidence="1" key="4">
    <citation type="submission" date="2019-03" db="UniProtKB">
        <authorList>
            <consortium name="EnsemblPlants"/>
        </authorList>
    </citation>
    <scope>IDENTIFICATION</scope>
</reference>
<dbReference type="EnsemblPlants" id="AET1Gv20300300.18">
    <property type="protein sequence ID" value="AET1Gv20300300.18"/>
    <property type="gene ID" value="AET1Gv20300300"/>
</dbReference>
<evidence type="ECO:0000313" key="1">
    <source>
        <dbReference type="EnsemblPlants" id="AET1Gv20300300.18"/>
    </source>
</evidence>
<protein>
    <submittedName>
        <fullName evidence="1">Uncharacterized protein</fullName>
    </submittedName>
</protein>
<dbReference type="AlphaFoldDB" id="A0A452Y5G1"/>